<comment type="caution">
    <text evidence="19">The sequence shown here is derived from an EMBL/GenBank/DDBJ whole genome shotgun (WGS) entry which is preliminary data.</text>
</comment>
<evidence type="ECO:0000256" key="6">
    <source>
        <dbReference type="ARBA" id="ARBA00022737"/>
    </source>
</evidence>
<dbReference type="InterPro" id="IPR038408">
    <property type="entry name" value="GNK2_sf"/>
</dbReference>
<feature type="domain" description="Protein kinase" evidence="17">
    <location>
        <begin position="332"/>
        <end position="612"/>
    </location>
</feature>
<keyword evidence="4 15" id="KW-0812">Transmembrane</keyword>
<keyword evidence="5 16" id="KW-0732">Signal</keyword>
<feature type="domain" description="Gnk2-homologous" evidence="18">
    <location>
        <begin position="26"/>
        <end position="124"/>
    </location>
</feature>
<evidence type="ECO:0000256" key="15">
    <source>
        <dbReference type="SAM" id="Phobius"/>
    </source>
</evidence>
<gene>
    <name evidence="19" type="primary">TorCRK12</name>
    <name evidence="19" type="ORF">TorRG33x02_304800</name>
</gene>
<evidence type="ECO:0000256" key="12">
    <source>
        <dbReference type="ARBA" id="ARBA00023170"/>
    </source>
</evidence>
<dbReference type="Gene3D" id="1.10.510.10">
    <property type="entry name" value="Transferase(Phosphotransferase) domain 1"/>
    <property type="match status" value="1"/>
</dbReference>
<evidence type="ECO:0000256" key="10">
    <source>
        <dbReference type="ARBA" id="ARBA00022989"/>
    </source>
</evidence>
<keyword evidence="12 19" id="KW-0675">Receptor</keyword>
<keyword evidence="3" id="KW-0808">Transferase</keyword>
<evidence type="ECO:0000259" key="18">
    <source>
        <dbReference type="PROSITE" id="PS51473"/>
    </source>
</evidence>
<dbReference type="InterPro" id="IPR002902">
    <property type="entry name" value="GNK2"/>
</dbReference>
<dbReference type="Gene3D" id="3.30.430.20">
    <property type="entry name" value="Gnk2 domain, C-X8-C-X2-C motif"/>
    <property type="match status" value="2"/>
</dbReference>
<dbReference type="Pfam" id="PF01657">
    <property type="entry name" value="Stress-antifung"/>
    <property type="match status" value="2"/>
</dbReference>
<keyword evidence="20" id="KW-1185">Reference proteome</keyword>
<dbReference type="InterPro" id="IPR000719">
    <property type="entry name" value="Prot_kinase_dom"/>
</dbReference>
<dbReference type="GO" id="GO:0005886">
    <property type="term" value="C:plasma membrane"/>
    <property type="evidence" value="ECO:0007669"/>
    <property type="project" value="TreeGrafter"/>
</dbReference>
<dbReference type="PROSITE" id="PS00108">
    <property type="entry name" value="PROTEIN_KINASE_ST"/>
    <property type="match status" value="1"/>
</dbReference>
<accession>A0A2P5BXU1</accession>
<evidence type="ECO:0000256" key="2">
    <source>
        <dbReference type="ARBA" id="ARBA00022527"/>
    </source>
</evidence>
<dbReference type="GO" id="GO:0005524">
    <property type="term" value="F:ATP binding"/>
    <property type="evidence" value="ECO:0007669"/>
    <property type="project" value="UniProtKB-UniRule"/>
</dbReference>
<dbReference type="PANTHER" id="PTHR27002">
    <property type="entry name" value="RECEPTOR-LIKE SERINE/THREONINE-PROTEIN KINASE SD1-8"/>
    <property type="match status" value="1"/>
</dbReference>
<dbReference type="InterPro" id="IPR008271">
    <property type="entry name" value="Ser/Thr_kinase_AS"/>
</dbReference>
<evidence type="ECO:0000259" key="17">
    <source>
        <dbReference type="PROSITE" id="PS50011"/>
    </source>
</evidence>
<dbReference type="CDD" id="cd14066">
    <property type="entry name" value="STKc_IRAK"/>
    <property type="match status" value="1"/>
</dbReference>
<dbReference type="OrthoDB" id="1186897at2759"/>
<reference evidence="20" key="1">
    <citation type="submission" date="2016-06" db="EMBL/GenBank/DDBJ databases">
        <title>Parallel loss of symbiosis genes in relatives of nitrogen-fixing non-legume Parasponia.</title>
        <authorList>
            <person name="Van Velzen R."/>
            <person name="Holmer R."/>
            <person name="Bu F."/>
            <person name="Rutten L."/>
            <person name="Van Zeijl A."/>
            <person name="Liu W."/>
            <person name="Santuari L."/>
            <person name="Cao Q."/>
            <person name="Sharma T."/>
            <person name="Shen D."/>
            <person name="Roswanjaya Y."/>
            <person name="Wardhani T."/>
            <person name="Kalhor M.S."/>
            <person name="Jansen J."/>
            <person name="Van den Hoogen J."/>
            <person name="Gungor B."/>
            <person name="Hartog M."/>
            <person name="Hontelez J."/>
            <person name="Verver J."/>
            <person name="Yang W.-C."/>
            <person name="Schijlen E."/>
            <person name="Repin R."/>
            <person name="Schilthuizen M."/>
            <person name="Schranz E."/>
            <person name="Heidstra R."/>
            <person name="Miyata K."/>
            <person name="Fedorova E."/>
            <person name="Kohlen W."/>
            <person name="Bisseling T."/>
            <person name="Smit S."/>
            <person name="Geurts R."/>
        </authorList>
    </citation>
    <scope>NUCLEOTIDE SEQUENCE [LARGE SCALE GENOMIC DNA]</scope>
    <source>
        <strain evidence="20">cv. RG33-2</strain>
    </source>
</reference>
<keyword evidence="7 14" id="KW-0547">Nucleotide-binding</keyword>
<dbReference type="EMBL" id="JXTC01000442">
    <property type="protein sequence ID" value="PON53608.1"/>
    <property type="molecule type" value="Genomic_DNA"/>
</dbReference>
<dbReference type="FunFam" id="1.10.510.10:FF:000129">
    <property type="entry name" value="cysteine-rich receptor-like protein kinase 10"/>
    <property type="match status" value="1"/>
</dbReference>
<dbReference type="STRING" id="63057.A0A2P5BXU1"/>
<dbReference type="GO" id="GO:0004674">
    <property type="term" value="F:protein serine/threonine kinase activity"/>
    <property type="evidence" value="ECO:0007669"/>
    <property type="project" value="UniProtKB-KW"/>
</dbReference>
<keyword evidence="6" id="KW-0677">Repeat</keyword>
<dbReference type="InterPro" id="IPR017441">
    <property type="entry name" value="Protein_kinase_ATP_BS"/>
</dbReference>
<feature type="domain" description="Gnk2-homologous" evidence="18">
    <location>
        <begin position="131"/>
        <end position="239"/>
    </location>
</feature>
<dbReference type="CDD" id="cd23509">
    <property type="entry name" value="Gnk2-like"/>
    <property type="match status" value="2"/>
</dbReference>
<keyword evidence="13" id="KW-0325">Glycoprotein</keyword>
<feature type="chain" id="PRO_5015169961" evidence="16">
    <location>
        <begin position="22"/>
        <end position="638"/>
    </location>
</feature>
<evidence type="ECO:0000256" key="5">
    <source>
        <dbReference type="ARBA" id="ARBA00022729"/>
    </source>
</evidence>
<keyword evidence="8 19" id="KW-0418">Kinase</keyword>
<evidence type="ECO:0000256" key="11">
    <source>
        <dbReference type="ARBA" id="ARBA00023136"/>
    </source>
</evidence>
<dbReference type="GO" id="GO:0042742">
    <property type="term" value="P:defense response to bacterium"/>
    <property type="evidence" value="ECO:0007669"/>
    <property type="project" value="UniProtKB-ARBA"/>
</dbReference>
<evidence type="ECO:0000256" key="9">
    <source>
        <dbReference type="ARBA" id="ARBA00022840"/>
    </source>
</evidence>
<dbReference type="FunFam" id="3.30.200.20:FF:000727">
    <property type="entry name" value="Cysteine-rich RLK (RECEPTOR-like protein kinase) 23"/>
    <property type="match status" value="1"/>
</dbReference>
<evidence type="ECO:0000256" key="16">
    <source>
        <dbReference type="SAM" id="SignalP"/>
    </source>
</evidence>
<dbReference type="InterPro" id="IPR001245">
    <property type="entry name" value="Ser-Thr/Tyr_kinase_cat_dom"/>
</dbReference>
<dbReference type="InterPro" id="IPR011009">
    <property type="entry name" value="Kinase-like_dom_sf"/>
</dbReference>
<comment type="subcellular location">
    <subcellularLocation>
        <location evidence="1">Membrane</location>
        <topology evidence="1">Single-pass membrane protein</topology>
    </subcellularLocation>
</comment>
<evidence type="ECO:0000256" key="7">
    <source>
        <dbReference type="ARBA" id="ARBA00022741"/>
    </source>
</evidence>
<dbReference type="InParanoid" id="A0A2P5BXU1"/>
<evidence type="ECO:0000256" key="8">
    <source>
        <dbReference type="ARBA" id="ARBA00022777"/>
    </source>
</evidence>
<evidence type="ECO:0000256" key="14">
    <source>
        <dbReference type="PROSITE-ProRule" id="PRU10141"/>
    </source>
</evidence>
<evidence type="ECO:0000256" key="4">
    <source>
        <dbReference type="ARBA" id="ARBA00022692"/>
    </source>
</evidence>
<feature type="binding site" evidence="14">
    <location>
        <position position="360"/>
    </location>
    <ligand>
        <name>ATP</name>
        <dbReference type="ChEBI" id="CHEBI:30616"/>
    </ligand>
</feature>
<evidence type="ECO:0000313" key="19">
    <source>
        <dbReference type="EMBL" id="PON53608.1"/>
    </source>
</evidence>
<organism evidence="19 20">
    <name type="scientific">Trema orientale</name>
    <name type="common">Charcoal tree</name>
    <name type="synonym">Celtis orientalis</name>
    <dbReference type="NCBI Taxonomy" id="63057"/>
    <lineage>
        <taxon>Eukaryota</taxon>
        <taxon>Viridiplantae</taxon>
        <taxon>Streptophyta</taxon>
        <taxon>Embryophyta</taxon>
        <taxon>Tracheophyta</taxon>
        <taxon>Spermatophyta</taxon>
        <taxon>Magnoliopsida</taxon>
        <taxon>eudicotyledons</taxon>
        <taxon>Gunneridae</taxon>
        <taxon>Pentapetalae</taxon>
        <taxon>rosids</taxon>
        <taxon>fabids</taxon>
        <taxon>Rosales</taxon>
        <taxon>Cannabaceae</taxon>
        <taxon>Trema</taxon>
    </lineage>
</organism>
<evidence type="ECO:0000256" key="3">
    <source>
        <dbReference type="ARBA" id="ARBA00022679"/>
    </source>
</evidence>
<evidence type="ECO:0000256" key="1">
    <source>
        <dbReference type="ARBA" id="ARBA00004167"/>
    </source>
</evidence>
<dbReference type="FunFam" id="3.30.430.20:FF:000002">
    <property type="entry name" value="Cysteine-rich receptor-like protein kinase 10"/>
    <property type="match status" value="1"/>
</dbReference>
<evidence type="ECO:0000313" key="20">
    <source>
        <dbReference type="Proteomes" id="UP000237000"/>
    </source>
</evidence>
<dbReference type="SMART" id="SM00220">
    <property type="entry name" value="S_TKc"/>
    <property type="match status" value="1"/>
</dbReference>
<evidence type="ECO:0000256" key="13">
    <source>
        <dbReference type="ARBA" id="ARBA00023180"/>
    </source>
</evidence>
<keyword evidence="11 15" id="KW-0472">Membrane</keyword>
<dbReference type="PANTHER" id="PTHR27002:SF1050">
    <property type="entry name" value="CYSTEINE-RICH RECEPTOR-LIKE PROTEIN KINASE 5"/>
    <property type="match status" value="1"/>
</dbReference>
<feature type="signal peptide" evidence="16">
    <location>
        <begin position="1"/>
        <end position="21"/>
    </location>
</feature>
<feature type="transmembrane region" description="Helical" evidence="15">
    <location>
        <begin position="266"/>
        <end position="285"/>
    </location>
</feature>
<dbReference type="AlphaFoldDB" id="A0A2P5BXU1"/>
<keyword evidence="10 15" id="KW-1133">Transmembrane helix</keyword>
<dbReference type="PROSITE" id="PS00107">
    <property type="entry name" value="PROTEIN_KINASE_ATP"/>
    <property type="match status" value="1"/>
</dbReference>
<dbReference type="SUPFAM" id="SSF56112">
    <property type="entry name" value="Protein kinase-like (PK-like)"/>
    <property type="match status" value="1"/>
</dbReference>
<dbReference type="PROSITE" id="PS51473">
    <property type="entry name" value="GNK2"/>
    <property type="match status" value="2"/>
</dbReference>
<keyword evidence="2" id="KW-0723">Serine/threonine-protein kinase</keyword>
<keyword evidence="9 14" id="KW-0067">ATP-binding</keyword>
<proteinExistence type="predicted"/>
<protein>
    <submittedName>
        <fullName evidence="19">Cysteine rich receptor like kinase</fullName>
    </submittedName>
</protein>
<sequence length="638" mass="71397">MPPPFLLLCFLIFLLGRLVHGESAPPYPHSTCSKKANFTLNSSYQSSLSLLLSSLSSNATYQTFYNATVGPVHGLFLCRGDIRGSECRDCVTAAADDIVKACPLDIEPIIWYDVCMLRYSNRSFFGAWDQYPNDYFMEGANNVPDPDRFDRLVAETVRKAAAEAAGGGPGEKKFATREANFSEFQTLYSLVQCTPDISGTDCLNCLYTAIAQLPKCCGGKDRVTYLYPSCYLRYDKYQFYNDSTTVPTSPPVACPAERSTIATRTILFIVVPSSVFFALLLLLGYHHFAIGTGKRKYNTDSLDEQNARHADIITMESLQFDLTTIEAATNKFSLSNKLGQGGFGEVYKGILADGREIAVKRLIRSSGDGVGEFKNEVALLAMLQHRNLVRLLGFCLEGEEKLLVYEFVPNKSLDYFLYDPTKQGLLDWSTRYKIIGGVARGILYLHEDSRLRIIHRDLKPNNILLDVDYEPKISDFGIARLIRMDQTHADTLRIAGTFGYMSPEYVLHGQLSLKSDVYSFGIVMLEIISGKRNRSFNQSHSDGGQDFLSYAWNLWHDGTPGKLLDQTLLDSYSENEVSRCVHIGLLCVQENPEERPKMATIVLMLNSSSITLPPPRRPSSYTSIVFHNPDIMSHSTEN</sequence>
<dbReference type="Pfam" id="PF07714">
    <property type="entry name" value="PK_Tyr_Ser-Thr"/>
    <property type="match status" value="1"/>
</dbReference>
<dbReference type="PROSITE" id="PS50011">
    <property type="entry name" value="PROTEIN_KINASE_DOM"/>
    <property type="match status" value="1"/>
</dbReference>
<dbReference type="Proteomes" id="UP000237000">
    <property type="component" value="Unassembled WGS sequence"/>
</dbReference>
<dbReference type="FunFam" id="3.30.430.20:FF:000003">
    <property type="entry name" value="Cysteine-rich RLK (RECEPTOR-like protein kinase) 10"/>
    <property type="match status" value="1"/>
</dbReference>
<dbReference type="GO" id="GO:0009751">
    <property type="term" value="P:response to salicylic acid"/>
    <property type="evidence" value="ECO:0007669"/>
    <property type="project" value="UniProtKB-ARBA"/>
</dbReference>
<name>A0A2P5BXU1_TREOI</name>
<dbReference type="Gene3D" id="3.30.200.20">
    <property type="entry name" value="Phosphorylase Kinase, domain 1"/>
    <property type="match status" value="1"/>
</dbReference>